<protein>
    <submittedName>
        <fullName evidence="1">Isochorismatase family protein ycdL</fullName>
        <ecNumber evidence="1">3.5.1.-</ecNumber>
    </submittedName>
</protein>
<evidence type="ECO:0000313" key="2">
    <source>
        <dbReference type="Proteomes" id="UP000254181"/>
    </source>
</evidence>
<dbReference type="EMBL" id="UGEM01000004">
    <property type="protein sequence ID" value="STP20655.1"/>
    <property type="molecule type" value="Genomic_DNA"/>
</dbReference>
<dbReference type="AlphaFoldDB" id="A0A377K8Y1"/>
<reference evidence="1 2" key="1">
    <citation type="submission" date="2018-06" db="EMBL/GenBank/DDBJ databases">
        <authorList>
            <consortium name="Pathogen Informatics"/>
            <person name="Doyle S."/>
        </authorList>
    </citation>
    <scope>NUCLEOTIDE SEQUENCE [LARGE SCALE GENOMIC DNA]</scope>
    <source>
        <strain evidence="1 2">NCTC9075</strain>
    </source>
</reference>
<dbReference type="EC" id="3.5.1.-" evidence="1"/>
<keyword evidence="1" id="KW-0378">Hydrolase</keyword>
<proteinExistence type="predicted"/>
<name>A0A377K8Y1_ECOLX</name>
<evidence type="ECO:0000313" key="1">
    <source>
        <dbReference type="EMBL" id="STP20655.1"/>
    </source>
</evidence>
<accession>A0A377K8Y1</accession>
<organism evidence="1 2">
    <name type="scientific">Escherichia coli</name>
    <dbReference type="NCBI Taxonomy" id="562"/>
    <lineage>
        <taxon>Bacteria</taxon>
        <taxon>Pseudomonadati</taxon>
        <taxon>Pseudomonadota</taxon>
        <taxon>Gammaproteobacteria</taxon>
        <taxon>Enterobacterales</taxon>
        <taxon>Enterobacteriaceae</taxon>
        <taxon>Escherichia</taxon>
    </lineage>
</organism>
<dbReference type="InterPro" id="IPR036380">
    <property type="entry name" value="Isochorismatase-like_sf"/>
</dbReference>
<sequence length="76" mass="8304">MMTTLTARPEAITFDPQQTALIVVDMQNAYATPGGYLDLAGFDVSTTRPVIANIPNRRDRSANGRDADHLVSKWLG</sequence>
<dbReference type="SUPFAM" id="SSF52499">
    <property type="entry name" value="Isochorismatase-like hydrolases"/>
    <property type="match status" value="1"/>
</dbReference>
<gene>
    <name evidence="1" type="primary">ycdL_1</name>
    <name evidence="1" type="ORF">NCTC9075_04115</name>
</gene>
<dbReference type="Gene3D" id="3.40.50.850">
    <property type="entry name" value="Isochorismatase-like"/>
    <property type="match status" value="1"/>
</dbReference>
<dbReference type="Proteomes" id="UP000254181">
    <property type="component" value="Unassembled WGS sequence"/>
</dbReference>
<dbReference type="GO" id="GO:0016787">
    <property type="term" value="F:hydrolase activity"/>
    <property type="evidence" value="ECO:0007669"/>
    <property type="project" value="UniProtKB-KW"/>
</dbReference>